<protein>
    <submittedName>
        <fullName evidence="1">Glycoside hydrolase family 18 protein</fullName>
    </submittedName>
</protein>
<evidence type="ECO:0000313" key="2">
    <source>
        <dbReference type="Proteomes" id="UP000250078"/>
    </source>
</evidence>
<evidence type="ECO:0000313" key="1">
    <source>
        <dbReference type="EMBL" id="OCK87301.1"/>
    </source>
</evidence>
<reference evidence="1 2" key="1">
    <citation type="journal article" date="2016" name="Nat. Commun.">
        <title>Ectomycorrhizal ecology is imprinted in the genome of the dominant symbiotic fungus Cenococcum geophilum.</title>
        <authorList>
            <consortium name="DOE Joint Genome Institute"/>
            <person name="Peter M."/>
            <person name="Kohler A."/>
            <person name="Ohm R.A."/>
            <person name="Kuo A."/>
            <person name="Krutzmann J."/>
            <person name="Morin E."/>
            <person name="Arend M."/>
            <person name="Barry K.W."/>
            <person name="Binder M."/>
            <person name="Choi C."/>
            <person name="Clum A."/>
            <person name="Copeland A."/>
            <person name="Grisel N."/>
            <person name="Haridas S."/>
            <person name="Kipfer T."/>
            <person name="LaButti K."/>
            <person name="Lindquist E."/>
            <person name="Lipzen A."/>
            <person name="Maire R."/>
            <person name="Meier B."/>
            <person name="Mihaltcheva S."/>
            <person name="Molinier V."/>
            <person name="Murat C."/>
            <person name="Poggeler S."/>
            <person name="Quandt C.A."/>
            <person name="Sperisen C."/>
            <person name="Tritt A."/>
            <person name="Tisserant E."/>
            <person name="Crous P.W."/>
            <person name="Henrissat B."/>
            <person name="Nehls U."/>
            <person name="Egli S."/>
            <person name="Spatafora J.W."/>
            <person name="Grigoriev I.V."/>
            <person name="Martin F.M."/>
        </authorList>
    </citation>
    <scope>NUCLEOTIDE SEQUENCE [LARGE SCALE GENOMIC DNA]</scope>
    <source>
        <strain evidence="1 2">1.58</strain>
    </source>
</reference>
<dbReference type="EMBL" id="KV748263">
    <property type="protein sequence ID" value="OCK87301.1"/>
    <property type="molecule type" value="Genomic_DNA"/>
</dbReference>
<accession>A0ACC8EP15</accession>
<sequence>MGGGDGYRSVAYFVNWAIYGRNHQPQDIPAEKLTHVLYAFANIRPDSGEVIMTDSWSDVEKHYPSDSWNDVGTNVYGCIKQLFLLKKRNRNLKVLLSIGGWTYTNTAKNLDAPASTPAGRKRFAESCVELVKNLGFDGIDIDWEYPATAEQAEHFVLLLQEVRQALDAYAETLSSGSGGEQPHHDHDHDHHHHHHHHHFLERGGSSGSNNDNEKPHFELTIAAPAGPQNYSKWPLARIAAPLDFVNLMAYDYAGAWDACAGHQANLYASPDANCSPYSTQKAVSDYVGGGVPGSKLVLGMPLYGRAFRGTRGPGQRCEGGVGEGSWENGVWDYKALPRPGAREHVDREAGASYSFDAAAGVMVSYDTVEMAREKAEFIRRHGLGGAMWWETSGDKTGAESLIRVVAHELGGHDGGKLEHRNNHLEYPHSKYENLKKGFPGE</sequence>
<proteinExistence type="predicted"/>
<organism evidence="1 2">
    <name type="scientific">Cenococcum geophilum 1.58</name>
    <dbReference type="NCBI Taxonomy" id="794803"/>
    <lineage>
        <taxon>Eukaryota</taxon>
        <taxon>Fungi</taxon>
        <taxon>Dikarya</taxon>
        <taxon>Ascomycota</taxon>
        <taxon>Pezizomycotina</taxon>
        <taxon>Dothideomycetes</taxon>
        <taxon>Pleosporomycetidae</taxon>
        <taxon>Gloniales</taxon>
        <taxon>Gloniaceae</taxon>
        <taxon>Cenococcum</taxon>
    </lineage>
</organism>
<gene>
    <name evidence="1" type="ORF">K441DRAFT_691236</name>
</gene>
<keyword evidence="1" id="KW-0378">Hydrolase</keyword>
<name>A0ACC8EP15_9PEZI</name>
<keyword evidence="2" id="KW-1185">Reference proteome</keyword>
<dbReference type="Proteomes" id="UP000250078">
    <property type="component" value="Unassembled WGS sequence"/>
</dbReference>